<dbReference type="Pfam" id="PF25944">
    <property type="entry name" value="Beta-barrel_RND"/>
    <property type="match status" value="1"/>
</dbReference>
<dbReference type="NCBIfam" id="TIGR01730">
    <property type="entry name" value="RND_mfp"/>
    <property type="match status" value="1"/>
</dbReference>
<dbReference type="FunFam" id="1.10.287.470:FF:000014">
    <property type="entry name" value="RND family efflux transporter, MFP subunit"/>
    <property type="match status" value="1"/>
</dbReference>
<comment type="caution">
    <text evidence="5">The sequence shown here is derived from an EMBL/GenBank/DDBJ whole genome shotgun (WGS) entry which is preliminary data.</text>
</comment>
<dbReference type="Pfam" id="PF25917">
    <property type="entry name" value="BSH_RND"/>
    <property type="match status" value="1"/>
</dbReference>
<evidence type="ECO:0000256" key="1">
    <source>
        <dbReference type="ARBA" id="ARBA00009477"/>
    </source>
</evidence>
<feature type="domain" description="Multidrug resistance protein MdtA-like beta-barrel" evidence="3">
    <location>
        <begin position="208"/>
        <end position="284"/>
    </location>
</feature>
<reference evidence="5 6" key="1">
    <citation type="journal article" date="2019" name="Nat. Med.">
        <title>A library of human gut bacterial isolates paired with longitudinal multiomics data enables mechanistic microbiome research.</title>
        <authorList>
            <person name="Poyet M."/>
            <person name="Groussin M."/>
            <person name="Gibbons S.M."/>
            <person name="Avila-Pacheco J."/>
            <person name="Jiang X."/>
            <person name="Kearney S.M."/>
            <person name="Perrotta A.R."/>
            <person name="Berdy B."/>
            <person name="Zhao S."/>
            <person name="Lieberman T.D."/>
            <person name="Swanson P.K."/>
            <person name="Smith M."/>
            <person name="Roesemann S."/>
            <person name="Alexander J.E."/>
            <person name="Rich S.A."/>
            <person name="Livny J."/>
            <person name="Vlamakis H."/>
            <person name="Clish C."/>
            <person name="Bullock K."/>
            <person name="Deik A."/>
            <person name="Scott J."/>
            <person name="Pierce K.A."/>
            <person name="Xavier R.J."/>
            <person name="Alm E.J."/>
        </authorList>
    </citation>
    <scope>NUCLEOTIDE SEQUENCE [LARGE SCALE GENOMIC DNA]</scope>
    <source>
        <strain evidence="5 6">BIOML-A165</strain>
    </source>
</reference>
<feature type="domain" description="Multidrug resistance protein MdtA-like barrel-sandwich hybrid" evidence="2">
    <location>
        <begin position="62"/>
        <end position="202"/>
    </location>
</feature>
<dbReference type="InterPro" id="IPR058637">
    <property type="entry name" value="YknX-like_C"/>
</dbReference>
<dbReference type="Pfam" id="PF25989">
    <property type="entry name" value="YknX_C"/>
    <property type="match status" value="1"/>
</dbReference>
<dbReference type="GO" id="GO:0022857">
    <property type="term" value="F:transmembrane transporter activity"/>
    <property type="evidence" value="ECO:0007669"/>
    <property type="project" value="InterPro"/>
</dbReference>
<evidence type="ECO:0000313" key="5">
    <source>
        <dbReference type="EMBL" id="KAB4453987.1"/>
    </source>
</evidence>
<dbReference type="Gene3D" id="2.40.420.20">
    <property type="match status" value="1"/>
</dbReference>
<feature type="domain" description="YknX-like C-terminal permuted SH3-like" evidence="4">
    <location>
        <begin position="300"/>
        <end position="367"/>
    </location>
</feature>
<dbReference type="EMBL" id="WCSB01000004">
    <property type="protein sequence ID" value="KAB4453987.1"/>
    <property type="molecule type" value="Genomic_DNA"/>
</dbReference>
<sequence length="367" mass="39774">MITVNKKWIRLIGIVGCTVWMASCKQAPDAGVKSSYAVMQIEPTDKELSSSYSATIRGRQDIDIYPQVSGTIEKLCVTEGQKVRRGQLLFIIDQVPYRAALKTATANVEAARAATSTAELTYKSNKELYAQKVVSEFSLKTAENSYLTAKAQLAQAEAQEISARNNLSYTEVKSPSDGVVGGLPYRAGALVSANIPYPLTTVSDNSDMYVYFSMTENQLLALTRQYGDMDEALKNMPEVELILNDNSVYQKKGTIESISGVIDRQTGTVVARVVFPNESRLLHSGASGTVVVPSIYKNCIAIPQTATVRMQDKTIVYKVVDGKAVSTLITVAGINDGREYVVLDGLKAGDEIVSEGAGLVREGTQVK</sequence>
<dbReference type="Gene3D" id="2.40.50.100">
    <property type="match status" value="1"/>
</dbReference>
<dbReference type="GO" id="GO:0046677">
    <property type="term" value="P:response to antibiotic"/>
    <property type="evidence" value="ECO:0007669"/>
    <property type="project" value="TreeGrafter"/>
</dbReference>
<evidence type="ECO:0000259" key="3">
    <source>
        <dbReference type="Pfam" id="PF25944"/>
    </source>
</evidence>
<dbReference type="GO" id="GO:0030313">
    <property type="term" value="C:cell envelope"/>
    <property type="evidence" value="ECO:0007669"/>
    <property type="project" value="UniProtKB-SubCell"/>
</dbReference>
<dbReference type="SUPFAM" id="SSF111369">
    <property type="entry name" value="HlyD-like secretion proteins"/>
    <property type="match status" value="1"/>
</dbReference>
<evidence type="ECO:0000313" key="6">
    <source>
        <dbReference type="Proteomes" id="UP000460317"/>
    </source>
</evidence>
<dbReference type="GO" id="GO:0005886">
    <property type="term" value="C:plasma membrane"/>
    <property type="evidence" value="ECO:0007669"/>
    <property type="project" value="TreeGrafter"/>
</dbReference>
<dbReference type="RefSeq" id="WP_130041072.1">
    <property type="nucleotide sequence ID" value="NZ_DAWECT010000031.1"/>
</dbReference>
<accession>A0A3E5HP83</accession>
<dbReference type="InterPro" id="IPR006143">
    <property type="entry name" value="RND_pump_MFP"/>
</dbReference>
<dbReference type="FunFam" id="2.40.420.20:FF:000005">
    <property type="entry name" value="Efflux transporter, RND family, MFP subunit"/>
    <property type="match status" value="1"/>
</dbReference>
<dbReference type="Gene3D" id="2.40.30.170">
    <property type="match status" value="1"/>
</dbReference>
<dbReference type="AlphaFoldDB" id="A0A3E5HP83"/>
<dbReference type="PANTHER" id="PTHR30158:SF23">
    <property type="entry name" value="MULTIDRUG RESISTANCE PROTEIN MEXA"/>
    <property type="match status" value="1"/>
</dbReference>
<proteinExistence type="inferred from homology"/>
<dbReference type="InterPro" id="IPR058626">
    <property type="entry name" value="MdtA-like_b-barrel"/>
</dbReference>
<organism evidence="5 6">
    <name type="scientific">Bacteroides thetaiotaomicron</name>
    <dbReference type="NCBI Taxonomy" id="818"/>
    <lineage>
        <taxon>Bacteria</taxon>
        <taxon>Pseudomonadati</taxon>
        <taxon>Bacteroidota</taxon>
        <taxon>Bacteroidia</taxon>
        <taxon>Bacteroidales</taxon>
        <taxon>Bacteroidaceae</taxon>
        <taxon>Bacteroides</taxon>
    </lineage>
</organism>
<protein>
    <submittedName>
        <fullName evidence="5">Efflux RND transporter periplasmic adaptor subunit</fullName>
    </submittedName>
</protein>
<dbReference type="InterPro" id="IPR058625">
    <property type="entry name" value="MdtA-like_BSH"/>
</dbReference>
<comment type="similarity">
    <text evidence="1">Belongs to the membrane fusion protein (MFP) (TC 8.A.1) family.</text>
</comment>
<dbReference type="FunFam" id="2.40.30.170:FF:000016">
    <property type="entry name" value="Efflux transporter, RND family, MFP subunit"/>
    <property type="match status" value="1"/>
</dbReference>
<dbReference type="PANTHER" id="PTHR30158">
    <property type="entry name" value="ACRA/E-RELATED COMPONENT OF DRUG EFFLUX TRANSPORTER"/>
    <property type="match status" value="1"/>
</dbReference>
<name>A0A3E5HP83_BACT4</name>
<dbReference type="Gene3D" id="1.10.287.470">
    <property type="entry name" value="Helix hairpin bin"/>
    <property type="match status" value="1"/>
</dbReference>
<gene>
    <name evidence="5" type="ORF">GAN93_06785</name>
</gene>
<dbReference type="Proteomes" id="UP000460317">
    <property type="component" value="Unassembled WGS sequence"/>
</dbReference>
<evidence type="ECO:0000259" key="2">
    <source>
        <dbReference type="Pfam" id="PF25917"/>
    </source>
</evidence>
<evidence type="ECO:0000259" key="4">
    <source>
        <dbReference type="Pfam" id="PF25989"/>
    </source>
</evidence>
<dbReference type="PROSITE" id="PS51257">
    <property type="entry name" value="PROKAR_LIPOPROTEIN"/>
    <property type="match status" value="1"/>
</dbReference>